<sequence length="293" mass="34400">MYEKIEICPSCNSKDFSNHLICDDHSLTKESFAIMKCQNCGLLVTSPRPDKDSIGKYYQFDDYISHTDKANNLTNWLYKIVRQYTIKQKTKMLSALVEKKNILDYGCGTGQLLEHLKEDEWTVTGIEPDPRARELAIQKTKADIHSSLAELGKKKFDIITLWHVLEHVHDLNDTIDQLAMHLPKKSHMVIALPNYESYDQRFYKEYWAGYDVPRHLYHFNQQTIKELMKYHSFKLVKTKPMKFDSFYVSLLSEKYKNGKAKLLKAFLIGLLSNRWARKHQGNYSSIIYIFKKV</sequence>
<dbReference type="PANTHER" id="PTHR43861:SF6">
    <property type="entry name" value="METHYLTRANSFERASE TYPE 11"/>
    <property type="match status" value="1"/>
</dbReference>
<proteinExistence type="predicted"/>
<protein>
    <submittedName>
        <fullName evidence="1">Class I SAM-dependent methyltransferase</fullName>
    </submittedName>
</protein>
<accession>A0ABT3CXJ4</accession>
<reference evidence="1 2" key="1">
    <citation type="submission" date="2022-10" db="EMBL/GenBank/DDBJ databases">
        <title>Comparative genomics and taxonomic characterization of three novel marine species of genus Reichenbachiella exhibiting antioxidant and polysaccharide degradation activities.</title>
        <authorList>
            <person name="Muhammad N."/>
            <person name="Lee Y.-J."/>
            <person name="Ko J."/>
            <person name="Kim S.-G."/>
        </authorList>
    </citation>
    <scope>NUCLEOTIDE SEQUENCE [LARGE SCALE GENOMIC DNA]</scope>
    <source>
        <strain evidence="1 2">ABR2-5</strain>
    </source>
</reference>
<dbReference type="Gene3D" id="3.40.50.150">
    <property type="entry name" value="Vaccinia Virus protein VP39"/>
    <property type="match status" value="1"/>
</dbReference>
<dbReference type="InterPro" id="IPR029063">
    <property type="entry name" value="SAM-dependent_MTases_sf"/>
</dbReference>
<dbReference type="Proteomes" id="UP001300692">
    <property type="component" value="Unassembled WGS sequence"/>
</dbReference>
<evidence type="ECO:0000313" key="2">
    <source>
        <dbReference type="Proteomes" id="UP001300692"/>
    </source>
</evidence>
<evidence type="ECO:0000313" key="1">
    <source>
        <dbReference type="EMBL" id="MCV9388327.1"/>
    </source>
</evidence>
<dbReference type="SUPFAM" id="SSF53335">
    <property type="entry name" value="S-adenosyl-L-methionine-dependent methyltransferases"/>
    <property type="match status" value="1"/>
</dbReference>
<dbReference type="GO" id="GO:0008168">
    <property type="term" value="F:methyltransferase activity"/>
    <property type="evidence" value="ECO:0007669"/>
    <property type="project" value="UniProtKB-KW"/>
</dbReference>
<organism evidence="1 2">
    <name type="scientific">Reichenbachiella ulvae</name>
    <dbReference type="NCBI Taxonomy" id="2980104"/>
    <lineage>
        <taxon>Bacteria</taxon>
        <taxon>Pseudomonadati</taxon>
        <taxon>Bacteroidota</taxon>
        <taxon>Cytophagia</taxon>
        <taxon>Cytophagales</taxon>
        <taxon>Reichenbachiellaceae</taxon>
        <taxon>Reichenbachiella</taxon>
    </lineage>
</organism>
<keyword evidence="1" id="KW-0808">Transferase</keyword>
<keyword evidence="1" id="KW-0489">Methyltransferase</keyword>
<name>A0ABT3CXJ4_9BACT</name>
<keyword evidence="2" id="KW-1185">Reference proteome</keyword>
<gene>
    <name evidence="1" type="ORF">N7U62_16715</name>
</gene>
<dbReference type="CDD" id="cd02440">
    <property type="entry name" value="AdoMet_MTases"/>
    <property type="match status" value="1"/>
</dbReference>
<dbReference type="RefSeq" id="WP_264139185.1">
    <property type="nucleotide sequence ID" value="NZ_JAOYOD010000001.1"/>
</dbReference>
<dbReference type="EMBL" id="JAOYOD010000001">
    <property type="protein sequence ID" value="MCV9388327.1"/>
    <property type="molecule type" value="Genomic_DNA"/>
</dbReference>
<dbReference type="Pfam" id="PF13489">
    <property type="entry name" value="Methyltransf_23"/>
    <property type="match status" value="1"/>
</dbReference>
<dbReference type="GO" id="GO:0032259">
    <property type="term" value="P:methylation"/>
    <property type="evidence" value="ECO:0007669"/>
    <property type="project" value="UniProtKB-KW"/>
</dbReference>
<dbReference type="PANTHER" id="PTHR43861">
    <property type="entry name" value="TRANS-ACONITATE 2-METHYLTRANSFERASE-RELATED"/>
    <property type="match status" value="1"/>
</dbReference>
<comment type="caution">
    <text evidence="1">The sequence shown here is derived from an EMBL/GenBank/DDBJ whole genome shotgun (WGS) entry which is preliminary data.</text>
</comment>